<sequence>MNPKALLFDFDGLICDTERAAFRSWQETYDAMGQTFPPSLWRTMAGNAHGEDLAASDLAARIGQPLGPRALDKRRQRKLELSQAEPLRPGVADLLEQAERLGVMCAVVSSSRREWVHPHLSRLHVRPFFTAVVTGDMVARTKPAPDAYLLALHTLGVSPNEALAFEDSPTGVRAAADAGIDCIAVPNAVAFDAAYQGASQQVTSLTDFSLDALSD</sequence>
<protein>
    <submittedName>
        <fullName evidence="1">HAD family hydrolase</fullName>
    </submittedName>
</protein>
<comment type="caution">
    <text evidence="1">The sequence shown here is derived from an EMBL/GenBank/DDBJ whole genome shotgun (WGS) entry which is preliminary data.</text>
</comment>
<dbReference type="PANTHER" id="PTHR18901">
    <property type="entry name" value="2-DEOXYGLUCOSE-6-PHOSPHATE PHOSPHATASE 2"/>
    <property type="match status" value="1"/>
</dbReference>
<gene>
    <name evidence="1" type="ORF">GCM10022403_034740</name>
</gene>
<dbReference type="RefSeq" id="WP_275780131.1">
    <property type="nucleotide sequence ID" value="NZ_BAABDE010000016.1"/>
</dbReference>
<dbReference type="NCBIfam" id="TIGR01509">
    <property type="entry name" value="HAD-SF-IA-v3"/>
    <property type="match status" value="1"/>
</dbReference>
<organism evidence="1 2">
    <name type="scientific">Streptomyces coacervatus</name>
    <dbReference type="NCBI Taxonomy" id="647381"/>
    <lineage>
        <taxon>Bacteria</taxon>
        <taxon>Bacillati</taxon>
        <taxon>Actinomycetota</taxon>
        <taxon>Actinomycetes</taxon>
        <taxon>Kitasatosporales</taxon>
        <taxon>Streptomycetaceae</taxon>
        <taxon>Streptomyces</taxon>
    </lineage>
</organism>
<dbReference type="SFLD" id="SFLDS00003">
    <property type="entry name" value="Haloacid_Dehalogenase"/>
    <property type="match status" value="1"/>
</dbReference>
<dbReference type="Gene3D" id="3.40.50.1000">
    <property type="entry name" value="HAD superfamily/HAD-like"/>
    <property type="match status" value="1"/>
</dbReference>
<dbReference type="EMBL" id="BAABDE010000016">
    <property type="protein sequence ID" value="GAA3797935.1"/>
    <property type="molecule type" value="Genomic_DNA"/>
</dbReference>
<dbReference type="PRINTS" id="PR00413">
    <property type="entry name" value="HADHALOGNASE"/>
</dbReference>
<keyword evidence="2" id="KW-1185">Reference proteome</keyword>
<name>A0ABP7HTT4_9ACTN</name>
<dbReference type="SUPFAM" id="SSF56784">
    <property type="entry name" value="HAD-like"/>
    <property type="match status" value="1"/>
</dbReference>
<proteinExistence type="predicted"/>
<dbReference type="InterPro" id="IPR006439">
    <property type="entry name" value="HAD-SF_hydro_IA"/>
</dbReference>
<dbReference type="GO" id="GO:0016787">
    <property type="term" value="F:hydrolase activity"/>
    <property type="evidence" value="ECO:0007669"/>
    <property type="project" value="UniProtKB-KW"/>
</dbReference>
<evidence type="ECO:0000313" key="2">
    <source>
        <dbReference type="Proteomes" id="UP001501009"/>
    </source>
</evidence>
<dbReference type="InterPro" id="IPR041492">
    <property type="entry name" value="HAD_2"/>
</dbReference>
<dbReference type="PANTHER" id="PTHR18901:SF38">
    <property type="entry name" value="PSEUDOURIDINE-5'-PHOSPHATASE"/>
    <property type="match status" value="1"/>
</dbReference>
<dbReference type="InterPro" id="IPR036412">
    <property type="entry name" value="HAD-like_sf"/>
</dbReference>
<accession>A0ABP7HTT4</accession>
<dbReference type="InterPro" id="IPR023198">
    <property type="entry name" value="PGP-like_dom2"/>
</dbReference>
<reference evidence="2" key="1">
    <citation type="journal article" date="2019" name="Int. J. Syst. Evol. Microbiol.">
        <title>The Global Catalogue of Microorganisms (GCM) 10K type strain sequencing project: providing services to taxonomists for standard genome sequencing and annotation.</title>
        <authorList>
            <consortium name="The Broad Institute Genomics Platform"/>
            <consortium name="The Broad Institute Genome Sequencing Center for Infectious Disease"/>
            <person name="Wu L."/>
            <person name="Ma J."/>
        </authorList>
    </citation>
    <scope>NUCLEOTIDE SEQUENCE [LARGE SCALE GENOMIC DNA]</scope>
    <source>
        <strain evidence="2">JCM 17138</strain>
    </source>
</reference>
<dbReference type="Gene3D" id="1.10.150.240">
    <property type="entry name" value="Putative phosphatase, domain 2"/>
    <property type="match status" value="1"/>
</dbReference>
<dbReference type="InterPro" id="IPR023214">
    <property type="entry name" value="HAD_sf"/>
</dbReference>
<dbReference type="SFLD" id="SFLDG01129">
    <property type="entry name" value="C1.5:_HAD__Beta-PGM__Phosphata"/>
    <property type="match status" value="1"/>
</dbReference>
<dbReference type="Pfam" id="PF13419">
    <property type="entry name" value="HAD_2"/>
    <property type="match status" value="1"/>
</dbReference>
<dbReference type="Proteomes" id="UP001501009">
    <property type="component" value="Unassembled WGS sequence"/>
</dbReference>
<evidence type="ECO:0000313" key="1">
    <source>
        <dbReference type="EMBL" id="GAA3797935.1"/>
    </source>
</evidence>
<keyword evidence="1" id="KW-0378">Hydrolase</keyword>